<dbReference type="InterPro" id="IPR006896">
    <property type="entry name" value="Sec23/24_trunk_dom"/>
</dbReference>
<accession>A0ABN9MJD7</accession>
<dbReference type="PANTHER" id="PTHR13803:SF5">
    <property type="entry name" value="PROTEIN TRANSPORT PROTEIN SEC24C"/>
    <property type="match status" value="1"/>
</dbReference>
<dbReference type="Gene3D" id="2.60.40.1670">
    <property type="entry name" value="beta-sandwich domain of Sec23/24"/>
    <property type="match status" value="1"/>
</dbReference>
<dbReference type="Pfam" id="PF04810">
    <property type="entry name" value="zf-Sec23_Sec24"/>
    <property type="match status" value="1"/>
</dbReference>
<protein>
    <recommendedName>
        <fullName evidence="7">Zinc finger Sec23/Sec24-type domain-containing protein</fullName>
    </recommendedName>
</protein>
<comment type="caution">
    <text evidence="5">The sequence shown here is derived from an EMBL/GenBank/DDBJ whole genome shotgun (WGS) entry which is preliminary data.</text>
</comment>
<proteinExistence type="inferred from homology"/>
<dbReference type="Gene3D" id="2.30.30.380">
    <property type="entry name" value="Zn-finger domain of Sec23/24"/>
    <property type="match status" value="1"/>
</dbReference>
<dbReference type="Proteomes" id="UP001176940">
    <property type="component" value="Unassembled WGS sequence"/>
</dbReference>
<dbReference type="Pfam" id="PF04811">
    <property type="entry name" value="Sec23_trunk"/>
    <property type="match status" value="2"/>
</dbReference>
<dbReference type="InterPro" id="IPR050550">
    <property type="entry name" value="SEC23_SEC24_subfamily"/>
</dbReference>
<sequence>MAAAARVSPELRCIPGGNASPRYIRCTSYNFPATSDMAKQSQVPIAAVIKPLATLPSDECQPPSGSSIHPRSVSPNEWLGEKDFTAPPCMVDHGETGPIRCNRCKAYMCPYMQFIEGGRRFQCCFCSCVTEVPPHYFQHLDHTGKRIDCYDRPELSMGSYEFTATVDYCKNNKFPNPPAFIFMIDVSYNAVKSGLVALICEELKQLIDYLPSLLDQIPELFADTRETETVFAPVIQAGLEALKAADCAGKLFVFHTTLPIAEAPGKLKNRDDKKLLNTDKEKLRILKLSLTDSLEEHLPSCALDTESSAVAPADPRSSQQIAGGSVRAFRCRP</sequence>
<dbReference type="InterPro" id="IPR036465">
    <property type="entry name" value="vWFA_dom_sf"/>
</dbReference>
<dbReference type="Gene3D" id="3.40.50.410">
    <property type="entry name" value="von Willebrand factor, type A domain"/>
    <property type="match status" value="2"/>
</dbReference>
<evidence type="ECO:0008006" key="7">
    <source>
        <dbReference type="Google" id="ProtNLM"/>
    </source>
</evidence>
<dbReference type="SUPFAM" id="SSF53300">
    <property type="entry name" value="vWA-like"/>
    <property type="match status" value="1"/>
</dbReference>
<feature type="domain" description="Sec23/Sec24 trunk" evidence="4">
    <location>
        <begin position="213"/>
        <end position="287"/>
    </location>
</feature>
<gene>
    <name evidence="5" type="ORF">RIMI_LOCUS21805795</name>
</gene>
<dbReference type="InterPro" id="IPR036174">
    <property type="entry name" value="Znf_Sec23_Sec24_sf"/>
</dbReference>
<dbReference type="PANTHER" id="PTHR13803">
    <property type="entry name" value="SEC24-RELATED PROTEIN"/>
    <property type="match status" value="1"/>
</dbReference>
<evidence type="ECO:0000259" key="3">
    <source>
        <dbReference type="Pfam" id="PF04810"/>
    </source>
</evidence>
<keyword evidence="6" id="KW-1185">Reference proteome</keyword>
<dbReference type="InterPro" id="IPR006895">
    <property type="entry name" value="Znf_Sec23_Sec24"/>
</dbReference>
<organism evidence="5 6">
    <name type="scientific">Ranitomeya imitator</name>
    <name type="common">mimic poison frog</name>
    <dbReference type="NCBI Taxonomy" id="111125"/>
    <lineage>
        <taxon>Eukaryota</taxon>
        <taxon>Metazoa</taxon>
        <taxon>Chordata</taxon>
        <taxon>Craniata</taxon>
        <taxon>Vertebrata</taxon>
        <taxon>Euteleostomi</taxon>
        <taxon>Amphibia</taxon>
        <taxon>Batrachia</taxon>
        <taxon>Anura</taxon>
        <taxon>Neobatrachia</taxon>
        <taxon>Hyloidea</taxon>
        <taxon>Dendrobatidae</taxon>
        <taxon>Dendrobatinae</taxon>
        <taxon>Ranitomeya</taxon>
    </lineage>
</organism>
<feature type="domain" description="Zinc finger Sec23/Sec24-type" evidence="3">
    <location>
        <begin position="98"/>
        <end position="136"/>
    </location>
</feature>
<evidence type="ECO:0000259" key="4">
    <source>
        <dbReference type="Pfam" id="PF04811"/>
    </source>
</evidence>
<comment type="subcellular location">
    <subcellularLocation>
        <location evidence="1">Cytoplasm</location>
        <location evidence="1">Cytosol</location>
    </subcellularLocation>
</comment>
<evidence type="ECO:0000313" key="5">
    <source>
        <dbReference type="EMBL" id="CAJ0966903.1"/>
    </source>
</evidence>
<reference evidence="5" key="1">
    <citation type="submission" date="2023-07" db="EMBL/GenBank/DDBJ databases">
        <authorList>
            <person name="Stuckert A."/>
        </authorList>
    </citation>
    <scope>NUCLEOTIDE SEQUENCE</scope>
</reference>
<evidence type="ECO:0000256" key="1">
    <source>
        <dbReference type="ARBA" id="ARBA00004514"/>
    </source>
</evidence>
<evidence type="ECO:0000256" key="2">
    <source>
        <dbReference type="ARBA" id="ARBA00008334"/>
    </source>
</evidence>
<evidence type="ECO:0000313" key="6">
    <source>
        <dbReference type="Proteomes" id="UP001176940"/>
    </source>
</evidence>
<dbReference type="EMBL" id="CAUEEQ010077891">
    <property type="protein sequence ID" value="CAJ0966903.1"/>
    <property type="molecule type" value="Genomic_DNA"/>
</dbReference>
<name>A0ABN9MJD7_9NEOB</name>
<feature type="domain" description="Sec23/Sec24 trunk" evidence="4">
    <location>
        <begin position="175"/>
        <end position="211"/>
    </location>
</feature>
<comment type="similarity">
    <text evidence="2">Belongs to the SEC23/SEC24 family. SEC24 subfamily.</text>
</comment>
<dbReference type="SUPFAM" id="SSF82919">
    <property type="entry name" value="Zn-finger domain of Sec23/24"/>
    <property type="match status" value="1"/>
</dbReference>